<proteinExistence type="predicted"/>
<dbReference type="GO" id="GO:0032259">
    <property type="term" value="P:methylation"/>
    <property type="evidence" value="ECO:0007669"/>
    <property type="project" value="UniProtKB-KW"/>
</dbReference>
<dbReference type="CDD" id="cd02440">
    <property type="entry name" value="AdoMet_MTases"/>
    <property type="match status" value="1"/>
</dbReference>
<dbReference type="InterPro" id="IPR002935">
    <property type="entry name" value="SAM_O-MeTrfase"/>
</dbReference>
<gene>
    <name evidence="4" type="ORF">FHP06_04405</name>
</gene>
<dbReference type="OrthoDB" id="4774874at2"/>
<keyword evidence="2 4" id="KW-0808">Transferase</keyword>
<dbReference type="InterPro" id="IPR029063">
    <property type="entry name" value="SAM-dependent_MTases_sf"/>
</dbReference>
<dbReference type="PANTHER" id="PTHR10509">
    <property type="entry name" value="O-METHYLTRANSFERASE-RELATED"/>
    <property type="match status" value="1"/>
</dbReference>
<reference evidence="4 5" key="1">
    <citation type="submission" date="2019-06" db="EMBL/GenBank/DDBJ databases">
        <title>Aeromicrobium sp. nov., isolated from a maize field.</title>
        <authorList>
            <person name="Lin S.-Y."/>
            <person name="Tsai C.-F."/>
            <person name="Young C.-C."/>
        </authorList>
    </citation>
    <scope>NUCLEOTIDE SEQUENCE [LARGE SCALE GENOMIC DNA]</scope>
    <source>
        <strain evidence="4 5">CC-CFT486</strain>
    </source>
</reference>
<evidence type="ECO:0000256" key="3">
    <source>
        <dbReference type="ARBA" id="ARBA00022691"/>
    </source>
</evidence>
<organism evidence="4 5">
    <name type="scientific">Aeromicrobium terrae</name>
    <dbReference type="NCBI Taxonomy" id="2498846"/>
    <lineage>
        <taxon>Bacteria</taxon>
        <taxon>Bacillati</taxon>
        <taxon>Actinomycetota</taxon>
        <taxon>Actinomycetes</taxon>
        <taxon>Propionibacteriales</taxon>
        <taxon>Nocardioidaceae</taxon>
        <taxon>Aeromicrobium</taxon>
    </lineage>
</organism>
<dbReference type="PROSITE" id="PS51682">
    <property type="entry name" value="SAM_OMT_I"/>
    <property type="match status" value="1"/>
</dbReference>
<dbReference type="GO" id="GO:0008171">
    <property type="term" value="F:O-methyltransferase activity"/>
    <property type="evidence" value="ECO:0007669"/>
    <property type="project" value="InterPro"/>
</dbReference>
<evidence type="ECO:0000313" key="4">
    <source>
        <dbReference type="EMBL" id="TXL61962.1"/>
    </source>
</evidence>
<evidence type="ECO:0000313" key="5">
    <source>
        <dbReference type="Proteomes" id="UP000321571"/>
    </source>
</evidence>
<sequence length="209" mass="22361">MATEASLEYVESYLSEDDHLAAARRRAEEVSVSPIGPAGGAALQFLASVLGAKAVAEVGTGTGVSGLWLLRGMASDGVLTSVDLEAENQRHAREVFTEAGIAPQRFRLIAGSALDVMPRLTDAAYDLVFLDGDKVEYGEYLQQALRLVRPGGVIAFDNALWHDRVADPTQRDPQTAAIRELLQQVANDERLRPVLLPVGDGLLAAQLIG</sequence>
<dbReference type="SUPFAM" id="SSF53335">
    <property type="entry name" value="S-adenosyl-L-methionine-dependent methyltransferases"/>
    <property type="match status" value="1"/>
</dbReference>
<keyword evidence="5" id="KW-1185">Reference proteome</keyword>
<dbReference type="Pfam" id="PF01596">
    <property type="entry name" value="Methyltransf_3"/>
    <property type="match status" value="1"/>
</dbReference>
<keyword evidence="1 4" id="KW-0489">Methyltransferase</keyword>
<dbReference type="PANTHER" id="PTHR10509:SF85">
    <property type="entry name" value="O-METHYLTRANSFERASE RV1220C-RELATED"/>
    <property type="match status" value="1"/>
</dbReference>
<dbReference type="InterPro" id="IPR050362">
    <property type="entry name" value="Cation-dep_OMT"/>
</dbReference>
<name>A0A5C8NL21_9ACTN</name>
<dbReference type="EMBL" id="VDUX01000002">
    <property type="protein sequence ID" value="TXL61962.1"/>
    <property type="molecule type" value="Genomic_DNA"/>
</dbReference>
<dbReference type="GO" id="GO:0008757">
    <property type="term" value="F:S-adenosylmethionine-dependent methyltransferase activity"/>
    <property type="evidence" value="ECO:0007669"/>
    <property type="project" value="TreeGrafter"/>
</dbReference>
<keyword evidence="3" id="KW-0949">S-adenosyl-L-methionine</keyword>
<evidence type="ECO:0000256" key="2">
    <source>
        <dbReference type="ARBA" id="ARBA00022679"/>
    </source>
</evidence>
<dbReference type="Proteomes" id="UP000321571">
    <property type="component" value="Unassembled WGS sequence"/>
</dbReference>
<protein>
    <submittedName>
        <fullName evidence="4">O-methyltransferase</fullName>
    </submittedName>
</protein>
<dbReference type="Gene3D" id="3.40.50.150">
    <property type="entry name" value="Vaccinia Virus protein VP39"/>
    <property type="match status" value="1"/>
</dbReference>
<dbReference type="RefSeq" id="WP_147684184.1">
    <property type="nucleotide sequence ID" value="NZ_VDUX01000002.1"/>
</dbReference>
<dbReference type="AlphaFoldDB" id="A0A5C8NL21"/>
<accession>A0A5C8NL21</accession>
<comment type="caution">
    <text evidence="4">The sequence shown here is derived from an EMBL/GenBank/DDBJ whole genome shotgun (WGS) entry which is preliminary data.</text>
</comment>
<evidence type="ECO:0000256" key="1">
    <source>
        <dbReference type="ARBA" id="ARBA00022603"/>
    </source>
</evidence>